<evidence type="ECO:0000313" key="2">
    <source>
        <dbReference type="EMBL" id="CDQ38578.1"/>
    </source>
</evidence>
<dbReference type="PROSITE" id="PS51186">
    <property type="entry name" value="GNAT"/>
    <property type="match status" value="1"/>
</dbReference>
<protein>
    <submittedName>
        <fullName evidence="2">Acetyltransferase (GNAT) family protein</fullName>
    </submittedName>
</protein>
<comment type="caution">
    <text evidence="2">The sequence shown here is derived from an EMBL/GenBank/DDBJ whole genome shotgun (WGS) entry which is preliminary data.</text>
</comment>
<sequence length="216" mass="25215">MYEAEVTERDERLIVRNIRYEDLEEIAALSNKCFGPDISLQREHFASQLEVFPEGQICIEYEGEIVGNASSLIINYHDYDEDHSYKVLSDEGYIRNHNPHGVHLYGIEVGVHPDYRGMKIGQRLYDARRAICKEFNLKSIFIGGRIPFYYKYAEQMSAKDYALKVIHGELYDPVLTFQSKKGFVLHEVVENYLPDDHESLKYATTMEWSNPDYVEK</sequence>
<dbReference type="EMBL" id="CCDP010000001">
    <property type="protein sequence ID" value="CDQ38578.1"/>
    <property type="molecule type" value="Genomic_DNA"/>
</dbReference>
<organism evidence="2 3">
    <name type="scientific">Virgibacillus massiliensis</name>
    <dbReference type="NCBI Taxonomy" id="1462526"/>
    <lineage>
        <taxon>Bacteria</taxon>
        <taxon>Bacillati</taxon>
        <taxon>Bacillota</taxon>
        <taxon>Bacilli</taxon>
        <taxon>Bacillales</taxon>
        <taxon>Bacillaceae</taxon>
        <taxon>Virgibacillus</taxon>
    </lineage>
</organism>
<dbReference type="CDD" id="cd04301">
    <property type="entry name" value="NAT_SF"/>
    <property type="match status" value="1"/>
</dbReference>
<dbReference type="Pfam" id="PF00583">
    <property type="entry name" value="Acetyltransf_1"/>
    <property type="match status" value="1"/>
</dbReference>
<dbReference type="Gene3D" id="3.40.630.30">
    <property type="match status" value="1"/>
</dbReference>
<dbReference type="OrthoDB" id="9811121at2"/>
<dbReference type="GO" id="GO:0016747">
    <property type="term" value="F:acyltransferase activity, transferring groups other than amino-acyl groups"/>
    <property type="evidence" value="ECO:0007669"/>
    <property type="project" value="InterPro"/>
</dbReference>
<reference evidence="3" key="2">
    <citation type="submission" date="2014-05" db="EMBL/GenBank/DDBJ databases">
        <title>Draft genome sequence of Virgibacillus massiliensis Vm-5.</title>
        <authorList>
            <person name="Khelaifia S."/>
            <person name="Croce O."/>
            <person name="Lagier J.C."/>
            <person name="Raoult D."/>
        </authorList>
    </citation>
    <scope>NUCLEOTIDE SEQUENCE [LARGE SCALE GENOMIC DNA]</scope>
    <source>
        <strain evidence="3">Vm-5</strain>
    </source>
</reference>
<proteinExistence type="predicted"/>
<name>A0A024Q7R9_9BACI</name>
<dbReference type="InterPro" id="IPR016181">
    <property type="entry name" value="Acyl_CoA_acyltransferase"/>
</dbReference>
<dbReference type="eggNOG" id="COG3153">
    <property type="taxonomic scope" value="Bacteria"/>
</dbReference>
<feature type="domain" description="N-acetyltransferase" evidence="1">
    <location>
        <begin position="13"/>
        <end position="207"/>
    </location>
</feature>
<dbReference type="RefSeq" id="WP_038244868.1">
    <property type="nucleotide sequence ID" value="NZ_BNER01000001.1"/>
</dbReference>
<keyword evidence="3" id="KW-1185">Reference proteome</keyword>
<dbReference type="Proteomes" id="UP000028875">
    <property type="component" value="Unassembled WGS sequence"/>
</dbReference>
<keyword evidence="2" id="KW-0808">Transferase</keyword>
<dbReference type="AlphaFoldDB" id="A0A024Q7R9"/>
<dbReference type="InterPro" id="IPR000182">
    <property type="entry name" value="GNAT_dom"/>
</dbReference>
<evidence type="ECO:0000259" key="1">
    <source>
        <dbReference type="PROSITE" id="PS51186"/>
    </source>
</evidence>
<evidence type="ECO:0000313" key="3">
    <source>
        <dbReference type="Proteomes" id="UP000028875"/>
    </source>
</evidence>
<dbReference type="STRING" id="1462526.BN990_00849"/>
<dbReference type="SUPFAM" id="SSF55729">
    <property type="entry name" value="Acyl-CoA N-acyltransferases (Nat)"/>
    <property type="match status" value="1"/>
</dbReference>
<reference evidence="2 3" key="1">
    <citation type="submission" date="2014-03" db="EMBL/GenBank/DDBJ databases">
        <authorList>
            <person name="Urmite Genomes U."/>
        </authorList>
    </citation>
    <scope>NUCLEOTIDE SEQUENCE [LARGE SCALE GENOMIC DNA]</scope>
    <source>
        <strain evidence="2 3">Vm-5</strain>
    </source>
</reference>
<gene>
    <name evidence="2" type="ORF">BN990_00849</name>
</gene>
<accession>A0A024Q7R9</accession>